<gene>
    <name evidence="2" type="ORF">G4V63_08990</name>
</gene>
<dbReference type="AlphaFoldDB" id="A0A7C9REA5"/>
<comment type="caution">
    <text evidence="2">The sequence shown here is derived from an EMBL/GenBank/DDBJ whole genome shotgun (WGS) entry which is preliminary data.</text>
</comment>
<feature type="chain" id="PRO_5028991293" evidence="1">
    <location>
        <begin position="20"/>
        <end position="79"/>
    </location>
</feature>
<organism evidence="2 3">
    <name type="scientific">Candidatus Afipia apatlaquensis</name>
    <dbReference type="NCBI Taxonomy" id="2712852"/>
    <lineage>
        <taxon>Bacteria</taxon>
        <taxon>Pseudomonadati</taxon>
        <taxon>Pseudomonadota</taxon>
        <taxon>Alphaproteobacteria</taxon>
        <taxon>Hyphomicrobiales</taxon>
        <taxon>Nitrobacteraceae</taxon>
        <taxon>Afipia</taxon>
    </lineage>
</organism>
<evidence type="ECO:0000313" key="3">
    <source>
        <dbReference type="Proteomes" id="UP000480266"/>
    </source>
</evidence>
<dbReference type="PANTHER" id="PTHR38008:SF2">
    <property type="entry name" value="HEMOLYSIN"/>
    <property type="match status" value="1"/>
</dbReference>
<sequence length="79" mass="8531">MKLFLVLGLVLTVAECTNAAGEARSAQIANPASENCIKLGGRLEFRNEKGGKVGYCHLRDGRVIEEWALFRSGAGNSKH</sequence>
<dbReference type="Proteomes" id="UP000480266">
    <property type="component" value="Unassembled WGS sequence"/>
</dbReference>
<protein>
    <submittedName>
        <fullName evidence="2">DUF333 domain-containing protein</fullName>
    </submittedName>
</protein>
<dbReference type="Pfam" id="PF03891">
    <property type="entry name" value="DUF333"/>
    <property type="match status" value="1"/>
</dbReference>
<feature type="signal peptide" evidence="1">
    <location>
        <begin position="1"/>
        <end position="19"/>
    </location>
</feature>
<dbReference type="EMBL" id="JAAMRR010000471">
    <property type="protein sequence ID" value="NGX95345.1"/>
    <property type="molecule type" value="Genomic_DNA"/>
</dbReference>
<keyword evidence="1" id="KW-0732">Signal</keyword>
<reference evidence="2" key="1">
    <citation type="submission" date="2020-02" db="EMBL/GenBank/DDBJ databases">
        <title>Draft genome sequence of Candidatus Afipia apatlaquensis IBT-C3, a potential strain for decolorization of textile dyes.</title>
        <authorList>
            <person name="Sanchez-Reyes A."/>
            <person name="Breton-Deval L."/>
            <person name="Mangelson H."/>
            <person name="Sanchez-Flores A."/>
        </authorList>
    </citation>
    <scope>NUCLEOTIDE SEQUENCE [LARGE SCALE GENOMIC DNA]</scope>
    <source>
        <strain evidence="2">IBT-C3</strain>
    </source>
</reference>
<dbReference type="PANTHER" id="PTHR38008">
    <property type="entry name" value="HEMOLYSIN-RELATED"/>
    <property type="match status" value="1"/>
</dbReference>
<evidence type="ECO:0000256" key="1">
    <source>
        <dbReference type="SAM" id="SignalP"/>
    </source>
</evidence>
<name>A0A7C9REA5_9BRAD</name>
<dbReference type="InterPro" id="IPR005590">
    <property type="entry name" value="DUF333"/>
</dbReference>
<keyword evidence="3" id="KW-1185">Reference proteome</keyword>
<proteinExistence type="predicted"/>
<accession>A0A7C9REA5</accession>
<evidence type="ECO:0000313" key="2">
    <source>
        <dbReference type="EMBL" id="NGX95345.1"/>
    </source>
</evidence>